<protein>
    <submittedName>
        <fullName evidence="1">Uncharacterized protein</fullName>
    </submittedName>
</protein>
<dbReference type="Proteomes" id="UP000593568">
    <property type="component" value="Unassembled WGS sequence"/>
</dbReference>
<comment type="caution">
    <text evidence="1">The sequence shown here is derived from an EMBL/GenBank/DDBJ whole genome shotgun (WGS) entry which is preliminary data.</text>
</comment>
<name>A0A7J9DBW2_9ROSI</name>
<evidence type="ECO:0000313" key="1">
    <source>
        <dbReference type="EMBL" id="MBA0758209.1"/>
    </source>
</evidence>
<organism evidence="1 2">
    <name type="scientific">Gossypium trilobum</name>
    <dbReference type="NCBI Taxonomy" id="34281"/>
    <lineage>
        <taxon>Eukaryota</taxon>
        <taxon>Viridiplantae</taxon>
        <taxon>Streptophyta</taxon>
        <taxon>Embryophyta</taxon>
        <taxon>Tracheophyta</taxon>
        <taxon>Spermatophyta</taxon>
        <taxon>Magnoliopsida</taxon>
        <taxon>eudicotyledons</taxon>
        <taxon>Gunneridae</taxon>
        <taxon>Pentapetalae</taxon>
        <taxon>rosids</taxon>
        <taxon>malvids</taxon>
        <taxon>Malvales</taxon>
        <taxon>Malvaceae</taxon>
        <taxon>Malvoideae</taxon>
        <taxon>Gossypium</taxon>
    </lineage>
</organism>
<proteinExistence type="predicted"/>
<reference evidence="1 2" key="1">
    <citation type="journal article" date="2019" name="Genome Biol. Evol.">
        <title>Insights into the evolution of the New World diploid cottons (Gossypium, subgenus Houzingenia) based on genome sequencing.</title>
        <authorList>
            <person name="Grover C.E."/>
            <person name="Arick M.A. 2nd"/>
            <person name="Thrash A."/>
            <person name="Conover J.L."/>
            <person name="Sanders W.S."/>
            <person name="Peterson D.G."/>
            <person name="Frelichowski J.E."/>
            <person name="Scheffler J.A."/>
            <person name="Scheffler B.E."/>
            <person name="Wendel J.F."/>
        </authorList>
    </citation>
    <scope>NUCLEOTIDE SEQUENCE [LARGE SCALE GENOMIC DNA]</scope>
    <source>
        <strain evidence="1">8</strain>
        <tissue evidence="1">Leaf</tissue>
    </source>
</reference>
<dbReference type="AlphaFoldDB" id="A0A7J9DBW2"/>
<sequence length="39" mass="4538">MSKEVGQCVKLPTPYEVSDVSLELEYQRIRDCVNELKTH</sequence>
<gene>
    <name evidence="1" type="ORF">Gotri_021226</name>
</gene>
<accession>A0A7J9DBW2</accession>
<evidence type="ECO:0000313" key="2">
    <source>
        <dbReference type="Proteomes" id="UP000593568"/>
    </source>
</evidence>
<keyword evidence="2" id="KW-1185">Reference proteome</keyword>
<dbReference type="EMBL" id="JABEZW010000001">
    <property type="protein sequence ID" value="MBA0758209.1"/>
    <property type="molecule type" value="Genomic_DNA"/>
</dbReference>